<proteinExistence type="predicted"/>
<evidence type="ECO:0000313" key="2">
    <source>
        <dbReference type="EMBL" id="AIG55920.1"/>
    </source>
</evidence>
<accession>A0A0A7CNB3</accession>
<dbReference type="AlphaFoldDB" id="A0A0A7CNB3"/>
<protein>
    <submittedName>
        <fullName evidence="2">Secreted protein</fullName>
    </submittedName>
</protein>
<evidence type="ECO:0000256" key="1">
    <source>
        <dbReference type="SAM" id="SignalP"/>
    </source>
</evidence>
<name>A0A0A7CNB3_ACHHY</name>
<organism evidence="2">
    <name type="scientific">Achlya hypogyna</name>
    <name type="common">Oomycete</name>
    <name type="synonym">Protoachlya hypogyna</name>
    <dbReference type="NCBI Taxonomy" id="1202772"/>
    <lineage>
        <taxon>Eukaryota</taxon>
        <taxon>Sar</taxon>
        <taxon>Stramenopiles</taxon>
        <taxon>Oomycota</taxon>
        <taxon>Saprolegniomycetes</taxon>
        <taxon>Saprolegniales</taxon>
        <taxon>Achlyaceae</taxon>
        <taxon>Achlya</taxon>
    </lineage>
</organism>
<reference evidence="2" key="1">
    <citation type="journal article" date="2014" name="Genome Biol. Evol.">
        <title>The secreted proteins of Achlya hypogyna and Thraustotheca clavata identify the ancestral oomycete secretome and reveal gene acquisitions by horizontal gene transfer.</title>
        <authorList>
            <person name="Misner I."/>
            <person name="Blouin N."/>
            <person name="Leonard G."/>
            <person name="Richards T.A."/>
            <person name="Lane C.E."/>
        </authorList>
    </citation>
    <scope>NUCLEOTIDE SEQUENCE</scope>
    <source>
        <strain evidence="2">ATCC 48635</strain>
    </source>
</reference>
<dbReference type="EMBL" id="KM038459">
    <property type="protein sequence ID" value="AIG55920.1"/>
    <property type="molecule type" value="Genomic_DNA"/>
</dbReference>
<feature type="chain" id="PRO_5002025916" evidence="1">
    <location>
        <begin position="20"/>
        <end position="386"/>
    </location>
</feature>
<feature type="signal peptide" evidence="1">
    <location>
        <begin position="1"/>
        <end position="19"/>
    </location>
</feature>
<keyword evidence="1" id="KW-0732">Signal</keyword>
<sequence>MTLGRAVAGLLTIASVAVSQDIVAMALTPPPVPRMYSPSNANISVYLGNNISVADFVETKTVLLNLLADMMGVARTAVHVAYLDTPVFDRLTRGRLTVDLTVDLTVPWVCSDSRVVAATLHLPASFTSLDATTACNDLAVSVIAAPPVTHACGLVLRQRMHGGPSVWNPTAQVQRITQGLTAGYTFKTMDGSSRWLTLQDVNGYFGLFPHSIESFTLEAPTSPALFSSTYLAARVVLAGAVDGTDAIEVAFALAATLRSSALAVQAENFRSFPLEAVPAAVYGRSDAWLLDVTIAEASTVRRTSIASVLQTGKWQALLPTTKVLAYDVNSDASQPVAQAAAKSYPAASLVVTLGCPLSLMQLTSNMTTFVAGISAALPNWLVLETY</sequence>